<dbReference type="Proteomes" id="UP000515152">
    <property type="component" value="Chromosome 7"/>
</dbReference>
<evidence type="ECO:0000313" key="4">
    <source>
        <dbReference type="RefSeq" id="XP_031426572.1"/>
    </source>
</evidence>
<evidence type="ECO:0000313" key="3">
    <source>
        <dbReference type="Proteomes" id="UP000515152"/>
    </source>
</evidence>
<dbReference type="SUPFAM" id="SSF54098">
    <property type="entry name" value="Prion-like"/>
    <property type="match status" value="1"/>
</dbReference>
<feature type="chain" id="PRO_5027819272" evidence="2">
    <location>
        <begin position="20"/>
        <end position="392"/>
    </location>
</feature>
<evidence type="ECO:0000256" key="1">
    <source>
        <dbReference type="SAM" id="MobiDB-lite"/>
    </source>
</evidence>
<sequence>MKRAVLLTLCLALLVEVCAKGGRGGGRISSPKTSSKSSSSSSSSSKGTSSSTGGKTGSRPKSTDSTSNKPVKDVSGRGWGRQYPTKNNEPGGAKRQGNTYPYWNPNNKIMSPRYGGNYAYGAYGQGYGQGGSPFAHSVESMGYRPSIQSKGFGKQAVVAAGAGAVGGMALGYGLGSFPRPHFNFHSPQEEYHYNHYMYQHYGSQESRNTNKRTQTHGKSSSDSGSHQGVSNSSYGDDGNHPPVLLKPPPQSYDKFMDTCMKRSDLLQSERTNNQTQPPKTTTVQTPLTTPVPKDFASPSPQGKKRVGQENETEQKGAEKEQDHDEVVSILEIGYPALIEQLKARECMKTYMFYTHSIAEKQWKDAYGHGAKPVGIDFISISLLYLIGSLLFY</sequence>
<name>A0A6P8FTY0_CLUHA</name>
<protein>
    <submittedName>
        <fullName evidence="4">Uncharacterized protein LOC105906877</fullName>
    </submittedName>
</protein>
<accession>A0A6P8FTY0</accession>
<feature type="region of interest" description="Disordered" evidence="1">
    <location>
        <begin position="203"/>
        <end position="255"/>
    </location>
</feature>
<dbReference type="GO" id="GO:0051260">
    <property type="term" value="P:protein homooligomerization"/>
    <property type="evidence" value="ECO:0007669"/>
    <property type="project" value="InterPro"/>
</dbReference>
<organism evidence="3 4">
    <name type="scientific">Clupea harengus</name>
    <name type="common">Atlantic herring</name>
    <dbReference type="NCBI Taxonomy" id="7950"/>
    <lineage>
        <taxon>Eukaryota</taxon>
        <taxon>Metazoa</taxon>
        <taxon>Chordata</taxon>
        <taxon>Craniata</taxon>
        <taxon>Vertebrata</taxon>
        <taxon>Euteleostomi</taxon>
        <taxon>Actinopterygii</taxon>
        <taxon>Neopterygii</taxon>
        <taxon>Teleostei</taxon>
        <taxon>Clupei</taxon>
        <taxon>Clupeiformes</taxon>
        <taxon>Clupeoidei</taxon>
        <taxon>Clupeidae</taxon>
        <taxon>Clupea</taxon>
    </lineage>
</organism>
<dbReference type="KEGG" id="char:105906877"/>
<feature type="compositionally biased region" description="Basic and acidic residues" evidence="1">
    <location>
        <begin position="306"/>
        <end position="323"/>
    </location>
</feature>
<dbReference type="AlphaFoldDB" id="A0A6P8FTY0"/>
<proteinExistence type="predicted"/>
<dbReference type="Gene3D" id="1.10.790.10">
    <property type="entry name" value="Prion/Doppel protein, beta-ribbon domain"/>
    <property type="match status" value="1"/>
</dbReference>
<dbReference type="GeneID" id="105906877"/>
<reference evidence="4" key="1">
    <citation type="submission" date="2025-08" db="UniProtKB">
        <authorList>
            <consortium name="RefSeq"/>
        </authorList>
    </citation>
    <scope>IDENTIFICATION</scope>
</reference>
<feature type="region of interest" description="Disordered" evidence="1">
    <location>
        <begin position="22"/>
        <end position="100"/>
    </location>
</feature>
<gene>
    <name evidence="4" type="primary">LOC105906877</name>
</gene>
<feature type="compositionally biased region" description="Low complexity" evidence="1">
    <location>
        <begin position="217"/>
        <end position="233"/>
    </location>
</feature>
<evidence type="ECO:0000256" key="2">
    <source>
        <dbReference type="SAM" id="SignalP"/>
    </source>
</evidence>
<feature type="region of interest" description="Disordered" evidence="1">
    <location>
        <begin position="268"/>
        <end position="323"/>
    </location>
</feature>
<dbReference type="RefSeq" id="XP_031426572.1">
    <property type="nucleotide sequence ID" value="XM_031570712.2"/>
</dbReference>
<feature type="compositionally biased region" description="Low complexity" evidence="1">
    <location>
        <begin position="29"/>
        <end position="60"/>
    </location>
</feature>
<keyword evidence="3" id="KW-1185">Reference proteome</keyword>
<dbReference type="GO" id="GO:0016020">
    <property type="term" value="C:membrane"/>
    <property type="evidence" value="ECO:0007669"/>
    <property type="project" value="InterPro"/>
</dbReference>
<keyword evidence="2" id="KW-0732">Signal</keyword>
<feature type="signal peptide" evidence="2">
    <location>
        <begin position="1"/>
        <end position="19"/>
    </location>
</feature>
<dbReference type="InterPro" id="IPR036924">
    <property type="entry name" value="Prion/Doppel_b-ribbon_dom_sf"/>
</dbReference>
<dbReference type="OrthoDB" id="7617494at2759"/>
<feature type="compositionally biased region" description="Low complexity" evidence="1">
    <location>
        <begin position="271"/>
        <end position="293"/>
    </location>
</feature>